<evidence type="ECO:0000256" key="1">
    <source>
        <dbReference type="SAM" id="Phobius"/>
    </source>
</evidence>
<organism evidence="2 3">
    <name type="scientific">Coleophoma cylindrospora</name>
    <dbReference type="NCBI Taxonomy" id="1849047"/>
    <lineage>
        <taxon>Eukaryota</taxon>
        <taxon>Fungi</taxon>
        <taxon>Dikarya</taxon>
        <taxon>Ascomycota</taxon>
        <taxon>Pezizomycotina</taxon>
        <taxon>Leotiomycetes</taxon>
        <taxon>Helotiales</taxon>
        <taxon>Dermateaceae</taxon>
        <taxon>Coleophoma</taxon>
    </lineage>
</organism>
<keyword evidence="1" id="KW-0472">Membrane</keyword>
<feature type="transmembrane region" description="Helical" evidence="1">
    <location>
        <begin position="133"/>
        <end position="155"/>
    </location>
</feature>
<keyword evidence="3" id="KW-1185">Reference proteome</keyword>
<protein>
    <submittedName>
        <fullName evidence="2">Uncharacterized protein</fullName>
    </submittedName>
</protein>
<feature type="transmembrane region" description="Helical" evidence="1">
    <location>
        <begin position="64"/>
        <end position="87"/>
    </location>
</feature>
<name>A0A3D8QWR2_9HELO</name>
<gene>
    <name evidence="2" type="ORF">BP6252_09609</name>
</gene>
<keyword evidence="1" id="KW-0812">Transmembrane</keyword>
<dbReference type="AlphaFoldDB" id="A0A3D8QWR2"/>
<dbReference type="EMBL" id="PDLM01000011">
    <property type="protein sequence ID" value="RDW65974.1"/>
    <property type="molecule type" value="Genomic_DNA"/>
</dbReference>
<reference evidence="2 3" key="1">
    <citation type="journal article" date="2018" name="IMA Fungus">
        <title>IMA Genome-F 9: Draft genome sequence of Annulohypoxylon stygium, Aspergillus mulundensis, Berkeleyomyces basicola (syn. Thielaviopsis basicola), Ceratocystis smalleyi, two Cercospora beticola strains, Coleophoma cylindrospora, Fusarium fracticaudum, Phialophora cf. hyalina, and Morchella septimelata.</title>
        <authorList>
            <person name="Wingfield B.D."/>
            <person name="Bills G.F."/>
            <person name="Dong Y."/>
            <person name="Huang W."/>
            <person name="Nel W.J."/>
            <person name="Swalarsk-Parry B.S."/>
            <person name="Vaghefi N."/>
            <person name="Wilken P.M."/>
            <person name="An Z."/>
            <person name="de Beer Z.W."/>
            <person name="De Vos L."/>
            <person name="Chen L."/>
            <person name="Duong T.A."/>
            <person name="Gao Y."/>
            <person name="Hammerbacher A."/>
            <person name="Kikkert J.R."/>
            <person name="Li Y."/>
            <person name="Li H."/>
            <person name="Li K."/>
            <person name="Li Q."/>
            <person name="Liu X."/>
            <person name="Ma X."/>
            <person name="Naidoo K."/>
            <person name="Pethybridge S.J."/>
            <person name="Sun J."/>
            <person name="Steenkamp E.T."/>
            <person name="van der Nest M.A."/>
            <person name="van Wyk S."/>
            <person name="Wingfield M.J."/>
            <person name="Xiong C."/>
            <person name="Yue Q."/>
            <person name="Zhang X."/>
        </authorList>
    </citation>
    <scope>NUCLEOTIDE SEQUENCE [LARGE SCALE GENOMIC DNA]</scope>
    <source>
        <strain evidence="2 3">BP6252</strain>
    </source>
</reference>
<accession>A0A3D8QWR2</accession>
<feature type="transmembrane region" description="Helical" evidence="1">
    <location>
        <begin position="38"/>
        <end position="57"/>
    </location>
</feature>
<proteinExistence type="predicted"/>
<evidence type="ECO:0000313" key="2">
    <source>
        <dbReference type="EMBL" id="RDW65974.1"/>
    </source>
</evidence>
<feature type="transmembrane region" description="Helical" evidence="1">
    <location>
        <begin position="99"/>
        <end position="121"/>
    </location>
</feature>
<sequence length="177" mass="19036">MSSSSAPLLQPKELGPQRLASQSDVNLSSKTRTVKATTILRLIILVLSPVVVISFLSRTAQRHIIFWPCIILSLNFAANLAALLFGIRVFWKEGRVPVAVAAALGDAIGAIAVLIAVYVVTWKRPRADRAESLIALVMGYLAGVIQFLLASATALEIDFDITGTRASKRIQLPSGDL</sequence>
<comment type="caution">
    <text evidence="2">The sequence shown here is derived from an EMBL/GenBank/DDBJ whole genome shotgun (WGS) entry which is preliminary data.</text>
</comment>
<dbReference type="Proteomes" id="UP000256645">
    <property type="component" value="Unassembled WGS sequence"/>
</dbReference>
<evidence type="ECO:0000313" key="3">
    <source>
        <dbReference type="Proteomes" id="UP000256645"/>
    </source>
</evidence>
<keyword evidence="1" id="KW-1133">Transmembrane helix</keyword>